<protein>
    <recommendedName>
        <fullName evidence="1">ABC-three component systems C-terminal domain-containing protein</fullName>
    </recommendedName>
</protein>
<dbReference type="STRING" id="29364.SAMN04487772_12610"/>
<gene>
    <name evidence="2" type="ORF">SAMN04487772_12610</name>
</gene>
<evidence type="ECO:0000259" key="1">
    <source>
        <dbReference type="Pfam" id="PF20277"/>
    </source>
</evidence>
<dbReference type="EMBL" id="FOHN01000026">
    <property type="protein sequence ID" value="SET50152.1"/>
    <property type="molecule type" value="Genomic_DNA"/>
</dbReference>
<evidence type="ECO:0000313" key="2">
    <source>
        <dbReference type="EMBL" id="SET50152.1"/>
    </source>
</evidence>
<dbReference type="Proteomes" id="UP000199800">
    <property type="component" value="Unassembled WGS sequence"/>
</dbReference>
<accession>A0A1I0EWZ7</accession>
<dbReference type="Pfam" id="PF20277">
    <property type="entry name" value="CTD11"/>
    <property type="match status" value="1"/>
</dbReference>
<dbReference type="RefSeq" id="WP_092478656.1">
    <property type="nucleotide sequence ID" value="NZ_FOHN01000026.1"/>
</dbReference>
<proteinExistence type="predicted"/>
<feature type="domain" description="ABC-three component systems C-terminal" evidence="1">
    <location>
        <begin position="256"/>
        <end position="391"/>
    </location>
</feature>
<organism evidence="2 3">
    <name type="scientific">[Clostridium] polysaccharolyticum</name>
    <dbReference type="NCBI Taxonomy" id="29364"/>
    <lineage>
        <taxon>Bacteria</taxon>
        <taxon>Bacillati</taxon>
        <taxon>Bacillota</taxon>
        <taxon>Clostridia</taxon>
        <taxon>Lachnospirales</taxon>
        <taxon>Lachnospiraceae</taxon>
    </lineage>
</organism>
<dbReference type="InterPro" id="IPR046921">
    <property type="entry name" value="ABC-3C_CTD11"/>
</dbReference>
<dbReference type="AlphaFoldDB" id="A0A1I0EWZ7"/>
<name>A0A1I0EWZ7_9FIRM</name>
<evidence type="ECO:0000313" key="3">
    <source>
        <dbReference type="Proteomes" id="UP000199800"/>
    </source>
</evidence>
<dbReference type="OrthoDB" id="3266795at2"/>
<keyword evidence="3" id="KW-1185">Reference proteome</keyword>
<sequence>MNELILSTFIQIMQSGFVRNDKQEAAGRFLLESVSLQEDANCTTDLNSKKISRLVSRKDPVPDDIKQASLDSKVADKVYEYFKKEVLADLNPNLKYDIFEKLCKVIEQDVQVARKKKEEFKSLFDNAEYDKFLADIFLYTLSRDNKKVSDKVEPQDVPFLTEVNYECPITHDKLVEYVKDVPMRRYVITQIFPDDLTEDELKEFEKVVPRPQDYDSVSNLIALGEKASEEYLLNPTVEEFKKLRDIKEFLSTRYEAQKSIDRMELEEDIRIALAALMEIKNPSKMIGLDYKALRIDEKIKNEPLLKNEVQNHVLQYYRTIEGAFNDSEADFDTIATEIKLSSLKLEKAGLSKEDVIESLAEWIRKKANLGDRSRTACRIVVAFFIQNCEVFSREISK</sequence>
<reference evidence="2 3" key="1">
    <citation type="submission" date="2016-10" db="EMBL/GenBank/DDBJ databases">
        <authorList>
            <person name="de Groot N.N."/>
        </authorList>
    </citation>
    <scope>NUCLEOTIDE SEQUENCE [LARGE SCALE GENOMIC DNA]</scope>
    <source>
        <strain evidence="2 3">DSM 1801</strain>
    </source>
</reference>